<gene>
    <name evidence="1" type="ORF">PSE10A_57700</name>
</gene>
<proteinExistence type="predicted"/>
<reference evidence="1" key="1">
    <citation type="submission" date="2020-09" db="EMBL/GenBank/DDBJ databases">
        <title>Pseudomonas syringae pv. eriobotryae genome sequence causing loquat canker disease.</title>
        <authorList>
            <person name="Fukuda S."/>
            <person name="Tashiro H."/>
            <person name="Nagano Y."/>
        </authorList>
    </citation>
    <scope>NUCLEOTIDE SEQUENCE</scope>
    <source>
        <strain evidence="1">AM001</strain>
    </source>
</reference>
<dbReference type="RefSeq" id="WP_189659408.1">
    <property type="nucleotide sequence ID" value="NZ_BMZW01000079.1"/>
</dbReference>
<evidence type="ECO:0000313" key="1">
    <source>
        <dbReference type="EMBL" id="GFZ63259.1"/>
    </source>
</evidence>
<dbReference type="AlphaFoldDB" id="A0A9P3EFR8"/>
<sequence>MTKFSEIANAYRKSLEDDDQDLKSLRGTALTLRKEFAKYLGLSETNSNLIDEQNQPAIAIGVLDGQGRFKSVTRTAFPRVSSSQIQFVIRLNFDPDSIGLEQGILLFQLHMDRSETGVTVFLDDETSFDVGIYDMHPLFDEMFNRAIAKARSATR</sequence>
<comment type="caution">
    <text evidence="1">The sequence shown here is derived from an EMBL/GenBank/DDBJ whole genome shotgun (WGS) entry which is preliminary data.</text>
</comment>
<evidence type="ECO:0000313" key="2">
    <source>
        <dbReference type="Proteomes" id="UP000630864"/>
    </source>
</evidence>
<accession>A0A9P3EFR8</accession>
<organism evidence="1 2">
    <name type="scientific">Pseudomonas amygdali pv. eriobotryae</name>
    <dbReference type="NCBI Taxonomy" id="129137"/>
    <lineage>
        <taxon>Bacteria</taxon>
        <taxon>Pseudomonadati</taxon>
        <taxon>Pseudomonadota</taxon>
        <taxon>Gammaproteobacteria</taxon>
        <taxon>Pseudomonadales</taxon>
        <taxon>Pseudomonadaceae</taxon>
        <taxon>Pseudomonas</taxon>
        <taxon>Pseudomonas amygdali</taxon>
    </lineage>
</organism>
<dbReference type="EMBL" id="BMZW01000079">
    <property type="protein sequence ID" value="GFZ63259.1"/>
    <property type="molecule type" value="Genomic_DNA"/>
</dbReference>
<name>A0A9P3EFR8_PSEA0</name>
<dbReference type="Proteomes" id="UP000630864">
    <property type="component" value="Unassembled WGS sequence"/>
</dbReference>
<protein>
    <submittedName>
        <fullName evidence="1">Uncharacterized protein</fullName>
    </submittedName>
</protein>